<dbReference type="SMART" id="SM00382">
    <property type="entry name" value="AAA"/>
    <property type="match status" value="1"/>
</dbReference>
<dbReference type="OrthoDB" id="10251412at2759"/>
<keyword evidence="6" id="KW-0378">Hydrolase</keyword>
<dbReference type="Proteomes" id="UP000014254">
    <property type="component" value="Unassembled WGS sequence"/>
</dbReference>
<keyword evidence="3" id="KW-0812">Transmembrane</keyword>
<dbReference type="GO" id="GO:0005524">
    <property type="term" value="F:ATP binding"/>
    <property type="evidence" value="ECO:0007669"/>
    <property type="project" value="UniProtKB-KW"/>
</dbReference>
<comment type="similarity">
    <text evidence="2">Belongs to the AAA ATPase family. BCS1 subfamily.</text>
</comment>
<organism evidence="15 16">
    <name type="scientific">Mucor circinelloides f. circinelloides (strain 1006PhL)</name>
    <name type="common">Mucormycosis agent</name>
    <name type="synonym">Calyptromyces circinelloides</name>
    <dbReference type="NCBI Taxonomy" id="1220926"/>
    <lineage>
        <taxon>Eukaryota</taxon>
        <taxon>Fungi</taxon>
        <taxon>Fungi incertae sedis</taxon>
        <taxon>Mucoromycota</taxon>
        <taxon>Mucoromycotina</taxon>
        <taxon>Mucoromycetes</taxon>
        <taxon>Mucorales</taxon>
        <taxon>Mucorineae</taxon>
        <taxon>Mucoraceae</taxon>
        <taxon>Mucor</taxon>
    </lineage>
</organism>
<evidence type="ECO:0000256" key="9">
    <source>
        <dbReference type="ARBA" id="ARBA00023128"/>
    </source>
</evidence>
<evidence type="ECO:0000256" key="8">
    <source>
        <dbReference type="ARBA" id="ARBA00022989"/>
    </source>
</evidence>
<evidence type="ECO:0000256" key="4">
    <source>
        <dbReference type="ARBA" id="ARBA00022741"/>
    </source>
</evidence>
<dbReference type="SMART" id="SM01024">
    <property type="entry name" value="BCS1_N"/>
    <property type="match status" value="1"/>
</dbReference>
<evidence type="ECO:0000256" key="5">
    <source>
        <dbReference type="ARBA" id="ARBA00022792"/>
    </source>
</evidence>
<evidence type="ECO:0000256" key="10">
    <source>
        <dbReference type="ARBA" id="ARBA00023136"/>
    </source>
</evidence>
<feature type="domain" description="BCS1 N-terminal" evidence="14">
    <location>
        <begin position="1"/>
        <end position="104"/>
    </location>
</feature>
<dbReference type="GO" id="GO:0016887">
    <property type="term" value="F:ATP hydrolysis activity"/>
    <property type="evidence" value="ECO:0007669"/>
    <property type="project" value="InterPro"/>
</dbReference>
<dbReference type="PANTHER" id="PTHR23070">
    <property type="entry name" value="BCS1 AAA-TYPE ATPASE"/>
    <property type="match status" value="1"/>
</dbReference>
<gene>
    <name evidence="15" type="ORF">HMPREF1544_06658</name>
</gene>
<dbReference type="InterPro" id="IPR003593">
    <property type="entry name" value="AAA+_ATPase"/>
</dbReference>
<dbReference type="OMA" id="ISWHERK"/>
<keyword evidence="10" id="KW-0472">Membrane</keyword>
<dbReference type="Pfam" id="PF08740">
    <property type="entry name" value="BCS1_N"/>
    <property type="match status" value="1"/>
</dbReference>
<dbReference type="GO" id="GO:0005743">
    <property type="term" value="C:mitochondrial inner membrane"/>
    <property type="evidence" value="ECO:0007669"/>
    <property type="project" value="UniProtKB-SubCell"/>
</dbReference>
<protein>
    <recommendedName>
        <fullName evidence="17">AAA+ ATPase domain-containing protein</fullName>
    </recommendedName>
</protein>
<keyword evidence="5" id="KW-0999">Mitochondrion inner membrane</keyword>
<keyword evidence="9" id="KW-0496">Mitochondrion</keyword>
<dbReference type="EMBL" id="KE123986">
    <property type="protein sequence ID" value="EPB86584.1"/>
    <property type="molecule type" value="Genomic_DNA"/>
</dbReference>
<feature type="region of interest" description="Disordered" evidence="12">
    <location>
        <begin position="331"/>
        <end position="356"/>
    </location>
</feature>
<dbReference type="Gene3D" id="3.40.50.300">
    <property type="entry name" value="P-loop containing nucleotide triphosphate hydrolases"/>
    <property type="match status" value="1"/>
</dbReference>
<keyword evidence="4" id="KW-0547">Nucleotide-binding</keyword>
<comment type="catalytic activity">
    <reaction evidence="11">
        <text>ATP + H2O = ADP + phosphate + H(+)</text>
        <dbReference type="Rhea" id="RHEA:13065"/>
        <dbReference type="ChEBI" id="CHEBI:15377"/>
        <dbReference type="ChEBI" id="CHEBI:15378"/>
        <dbReference type="ChEBI" id="CHEBI:30616"/>
        <dbReference type="ChEBI" id="CHEBI:43474"/>
        <dbReference type="ChEBI" id="CHEBI:456216"/>
    </reaction>
    <physiologicalReaction direction="left-to-right" evidence="11">
        <dbReference type="Rhea" id="RHEA:13066"/>
    </physiologicalReaction>
</comment>
<evidence type="ECO:0000256" key="6">
    <source>
        <dbReference type="ARBA" id="ARBA00022801"/>
    </source>
</evidence>
<evidence type="ECO:0000256" key="12">
    <source>
        <dbReference type="SAM" id="MobiDB-lite"/>
    </source>
</evidence>
<evidence type="ECO:0000313" key="15">
    <source>
        <dbReference type="EMBL" id="EPB86584.1"/>
    </source>
</evidence>
<dbReference type="STRING" id="1220926.S2JA85"/>
<feature type="domain" description="AAA+ ATPase" evidence="13">
    <location>
        <begin position="135"/>
        <end position="265"/>
    </location>
</feature>
<evidence type="ECO:0000256" key="2">
    <source>
        <dbReference type="ARBA" id="ARBA00007448"/>
    </source>
</evidence>
<dbReference type="InParanoid" id="S2JA85"/>
<evidence type="ECO:0000256" key="7">
    <source>
        <dbReference type="ARBA" id="ARBA00022840"/>
    </source>
</evidence>
<evidence type="ECO:0000313" key="16">
    <source>
        <dbReference type="Proteomes" id="UP000014254"/>
    </source>
</evidence>
<comment type="subcellular location">
    <subcellularLocation>
        <location evidence="1">Mitochondrion inner membrane</location>
        <topology evidence="1">Single-pass membrane protein</topology>
    </subcellularLocation>
</comment>
<feature type="compositionally biased region" description="Low complexity" evidence="12">
    <location>
        <begin position="339"/>
        <end position="356"/>
    </location>
</feature>
<reference evidence="16" key="1">
    <citation type="submission" date="2013-05" db="EMBL/GenBank/DDBJ databases">
        <title>The Genome sequence of Mucor circinelloides f. circinelloides 1006PhL.</title>
        <authorList>
            <consortium name="The Broad Institute Genomics Platform"/>
            <person name="Cuomo C."/>
            <person name="Earl A."/>
            <person name="Findley K."/>
            <person name="Lee S.C."/>
            <person name="Walker B."/>
            <person name="Young S."/>
            <person name="Zeng Q."/>
            <person name="Gargeya S."/>
            <person name="Fitzgerald M."/>
            <person name="Haas B."/>
            <person name="Abouelleil A."/>
            <person name="Allen A.W."/>
            <person name="Alvarado L."/>
            <person name="Arachchi H.M."/>
            <person name="Berlin A.M."/>
            <person name="Chapman S.B."/>
            <person name="Gainer-Dewar J."/>
            <person name="Goldberg J."/>
            <person name="Griggs A."/>
            <person name="Gujja S."/>
            <person name="Hansen M."/>
            <person name="Howarth C."/>
            <person name="Imamovic A."/>
            <person name="Ireland A."/>
            <person name="Larimer J."/>
            <person name="McCowan C."/>
            <person name="Murphy C."/>
            <person name="Pearson M."/>
            <person name="Poon T.W."/>
            <person name="Priest M."/>
            <person name="Roberts A."/>
            <person name="Saif S."/>
            <person name="Shea T."/>
            <person name="Sisk P."/>
            <person name="Sykes S."/>
            <person name="Wortman J."/>
            <person name="Nusbaum C."/>
            <person name="Birren B."/>
        </authorList>
    </citation>
    <scope>NUCLEOTIDE SEQUENCE [LARGE SCALE GENOMIC DNA]</scope>
    <source>
        <strain evidence="16">1006PhL</strain>
    </source>
</reference>
<name>S2JA85_MUCC1</name>
<evidence type="ECO:0000259" key="13">
    <source>
        <dbReference type="SMART" id="SM00382"/>
    </source>
</evidence>
<dbReference type="VEuPathDB" id="FungiDB:HMPREF1544_06658"/>
<dbReference type="AlphaFoldDB" id="S2JA85"/>
<evidence type="ECO:0008006" key="17">
    <source>
        <dbReference type="Google" id="ProtNLM"/>
    </source>
</evidence>
<dbReference type="InterPro" id="IPR027417">
    <property type="entry name" value="P-loop_NTPase"/>
</dbReference>
<dbReference type="InterPro" id="IPR003959">
    <property type="entry name" value="ATPase_AAA_core"/>
</dbReference>
<dbReference type="eggNOG" id="KOG0743">
    <property type="taxonomic scope" value="Eukaryota"/>
</dbReference>
<dbReference type="SUPFAM" id="SSF52540">
    <property type="entry name" value="P-loop containing nucleoside triphosphate hydrolases"/>
    <property type="match status" value="1"/>
</dbReference>
<dbReference type="InterPro" id="IPR057495">
    <property type="entry name" value="AAA_lid_BCS1"/>
</dbReference>
<evidence type="ECO:0000259" key="14">
    <source>
        <dbReference type="SMART" id="SM01024"/>
    </source>
</evidence>
<dbReference type="Pfam" id="PF25426">
    <property type="entry name" value="AAA_lid_BCS1"/>
    <property type="match status" value="1"/>
</dbReference>
<evidence type="ECO:0000256" key="11">
    <source>
        <dbReference type="ARBA" id="ARBA00048778"/>
    </source>
</evidence>
<keyword evidence="8" id="KW-1133">Transmembrane helix</keyword>
<dbReference type="InterPro" id="IPR014851">
    <property type="entry name" value="BCS1_N"/>
</dbReference>
<keyword evidence="7" id="KW-0067">ATP-binding</keyword>
<dbReference type="InterPro" id="IPR050747">
    <property type="entry name" value="Mitochondrial_chaperone_BCS1"/>
</dbReference>
<keyword evidence="16" id="KW-1185">Reference proteome</keyword>
<evidence type="ECO:0000256" key="1">
    <source>
        <dbReference type="ARBA" id="ARBA00004434"/>
    </source>
</evidence>
<evidence type="ECO:0000256" key="3">
    <source>
        <dbReference type="ARBA" id="ARBA00022692"/>
    </source>
</evidence>
<accession>S2JA85</accession>
<sequence>MPPVYFLPSPGMHFFTYQKRLVWLTRERPGTSSPAAAVANSNAMLERIQISTFGQSRELLQNLVHEAQKKFIDRDKSRTVVFAADQYGAWRRTRSRPKRPLSTIVIPSNVKEKMVEDAKDFLRQENWYSDRGIPYRRGYLLFGTPGSGKTSFVYSLAGELGLNIYVVNLSNKSMTDDTLNELVSDTPSRCILLLEDIDAAFNQRVKGDTTSANNITFSGLLNAIDGVAAQEGRILCMTTNHIDRLDDALIRPGRIDVRIHFGHATRRQAHELFTKFYPNLPKDSDLPSLFASKIPESAFSMAHLQGFLMGHKQRPAEAVKLVDDWIVSHQKGKADDSTESGSDSVSSTTAATVEDL</sequence>
<dbReference type="Pfam" id="PF00004">
    <property type="entry name" value="AAA"/>
    <property type="match status" value="1"/>
</dbReference>
<proteinExistence type="inferred from homology"/>
<dbReference type="CDD" id="cd19510">
    <property type="entry name" value="RecA-like_BCS1"/>
    <property type="match status" value="1"/>
</dbReference>